<dbReference type="PANTHER" id="PTHR13246:SF1">
    <property type="entry name" value="CYTOSOLIC ENDO-BETA-N-ACETYLGLUCOSAMINIDASE"/>
    <property type="match status" value="1"/>
</dbReference>
<dbReference type="InterPro" id="IPR005201">
    <property type="entry name" value="TIM_ENGase"/>
</dbReference>
<dbReference type="OrthoDB" id="284473at2759"/>
<evidence type="ECO:0000313" key="3">
    <source>
        <dbReference type="Proteomes" id="UP000708148"/>
    </source>
</evidence>
<dbReference type="AlphaFoldDB" id="A0A8S1J961"/>
<dbReference type="GO" id="GO:0033925">
    <property type="term" value="F:mannosyl-glycoprotein endo-beta-N-acetylglucosaminidase activity"/>
    <property type="evidence" value="ECO:0007669"/>
    <property type="project" value="UniProtKB-EC"/>
</dbReference>
<dbReference type="Pfam" id="PF03644">
    <property type="entry name" value="Glyco_hydro_85"/>
    <property type="match status" value="1"/>
</dbReference>
<keyword evidence="3" id="KW-1185">Reference proteome</keyword>
<dbReference type="PANTHER" id="PTHR13246">
    <property type="entry name" value="ENDO BETA N-ACETYLGLUCOSAMINIDASE"/>
    <property type="match status" value="1"/>
</dbReference>
<organism evidence="2 3">
    <name type="scientific">Ostreobium quekettii</name>
    <dbReference type="NCBI Taxonomy" id="121088"/>
    <lineage>
        <taxon>Eukaryota</taxon>
        <taxon>Viridiplantae</taxon>
        <taxon>Chlorophyta</taxon>
        <taxon>core chlorophytes</taxon>
        <taxon>Ulvophyceae</taxon>
        <taxon>TCBD clade</taxon>
        <taxon>Bryopsidales</taxon>
        <taxon>Ostreobineae</taxon>
        <taxon>Ostreobiaceae</taxon>
        <taxon>Ostreobium</taxon>
    </lineage>
</organism>
<dbReference type="Gene3D" id="3.20.20.80">
    <property type="entry name" value="Glycosidases"/>
    <property type="match status" value="1"/>
</dbReference>
<dbReference type="Proteomes" id="UP000708148">
    <property type="component" value="Unassembled WGS sequence"/>
</dbReference>
<dbReference type="GO" id="GO:0005829">
    <property type="term" value="C:cytosol"/>
    <property type="evidence" value="ECO:0007669"/>
    <property type="project" value="UniProtKB-SubCell"/>
</dbReference>
<reference evidence="2" key="1">
    <citation type="submission" date="2020-12" db="EMBL/GenBank/DDBJ databases">
        <authorList>
            <person name="Iha C."/>
        </authorList>
    </citation>
    <scope>NUCLEOTIDE SEQUENCE</scope>
</reference>
<dbReference type="InterPro" id="IPR032979">
    <property type="entry name" value="ENGase"/>
</dbReference>
<evidence type="ECO:0000259" key="1">
    <source>
        <dbReference type="Pfam" id="PF03644"/>
    </source>
</evidence>
<dbReference type="Gene3D" id="2.60.120.260">
    <property type="entry name" value="Galactose-binding domain-like"/>
    <property type="match status" value="1"/>
</dbReference>
<accession>A0A8S1J961</accession>
<proteinExistence type="predicted"/>
<name>A0A8S1J961_9CHLO</name>
<feature type="domain" description="Cytosolic endo-beta-N-acetylglucosaminidase TIM barrel" evidence="1">
    <location>
        <begin position="1"/>
        <end position="246"/>
    </location>
</feature>
<comment type="caution">
    <text evidence="2">The sequence shown here is derived from an EMBL/GenBank/DDBJ whole genome shotgun (WGS) entry which is preliminary data.</text>
</comment>
<protein>
    <recommendedName>
        <fullName evidence="1">Cytosolic endo-beta-N-acetylglucosaminidase TIM barrel domain-containing protein</fullName>
    </recommendedName>
</protein>
<evidence type="ECO:0000313" key="2">
    <source>
        <dbReference type="EMBL" id="CAD7702778.1"/>
    </source>
</evidence>
<gene>
    <name evidence="2" type="ORF">OSTQU699_LOCUS8135</name>
</gene>
<dbReference type="EMBL" id="CAJHUC010001944">
    <property type="protein sequence ID" value="CAD7702778.1"/>
    <property type="molecule type" value="Genomic_DNA"/>
</dbReference>
<sequence length="333" mass="36492">MVTIPPVGWINAGHRHGTKVLGTFCVEWSEGSQQCAEFLDGGKVQAALVKQLTSIAAHFGFDGWLLNFEVELDRKKHIPQLIAFVKELTRQMQEMCPLSLVIWYDAVTTYGRLRWQNAVTAKNQPFFDACNGILLNYSWRRGSLRTQASRRASRLQDEYVGVDVWGRSTRAYGEGYACVAGVAHAKASGRSCGLFAPAWVYEVGETRAWEKRNGAFWASVMSAWGCHAVVTSLPFYSSFNLGGGAAMHISGSVVSPHPWYNVSCQNIQPSSLRVLVGRDGASRWDNGLTQRHTCQFAYNGGSCLVLGGNLCGGQMAWCPLFDADIPVAAGKAV</sequence>